<evidence type="ECO:0000256" key="2">
    <source>
        <dbReference type="SAM" id="MobiDB-lite"/>
    </source>
</evidence>
<dbReference type="SMR" id="G4YG38"/>
<dbReference type="KEGG" id="psoj:PHYSODRAFT_353522"/>
<evidence type="ECO:0000313" key="3">
    <source>
        <dbReference type="EMBL" id="EGZ28381.1"/>
    </source>
</evidence>
<feature type="region of interest" description="Disordered" evidence="2">
    <location>
        <begin position="133"/>
        <end position="282"/>
    </location>
</feature>
<feature type="compositionally biased region" description="Low complexity" evidence="2">
    <location>
        <begin position="154"/>
        <end position="172"/>
    </location>
</feature>
<protein>
    <submittedName>
        <fullName evidence="3">Uncharacterized protein</fullName>
    </submittedName>
</protein>
<dbReference type="InParanoid" id="G4YG38"/>
<keyword evidence="4" id="KW-1185">Reference proteome</keyword>
<gene>
    <name evidence="3" type="ORF">PHYSODRAFT_353522</name>
</gene>
<keyword evidence="1" id="KW-0175">Coiled coil</keyword>
<feature type="compositionally biased region" description="Polar residues" evidence="2">
    <location>
        <begin position="384"/>
        <end position="399"/>
    </location>
</feature>
<reference evidence="3 4" key="1">
    <citation type="journal article" date="2006" name="Science">
        <title>Phytophthora genome sequences uncover evolutionary origins and mechanisms of pathogenesis.</title>
        <authorList>
            <person name="Tyler B.M."/>
            <person name="Tripathy S."/>
            <person name="Zhang X."/>
            <person name="Dehal P."/>
            <person name="Jiang R.H."/>
            <person name="Aerts A."/>
            <person name="Arredondo F.D."/>
            <person name="Baxter L."/>
            <person name="Bensasson D."/>
            <person name="Beynon J.L."/>
            <person name="Chapman J."/>
            <person name="Damasceno C.M."/>
            <person name="Dorrance A.E."/>
            <person name="Dou D."/>
            <person name="Dickerman A.W."/>
            <person name="Dubchak I.L."/>
            <person name="Garbelotto M."/>
            <person name="Gijzen M."/>
            <person name="Gordon S.G."/>
            <person name="Govers F."/>
            <person name="Grunwald N.J."/>
            <person name="Huang W."/>
            <person name="Ivors K.L."/>
            <person name="Jones R.W."/>
            <person name="Kamoun S."/>
            <person name="Krampis K."/>
            <person name="Lamour K.H."/>
            <person name="Lee M.K."/>
            <person name="McDonald W.H."/>
            <person name="Medina M."/>
            <person name="Meijer H.J."/>
            <person name="Nordberg E.K."/>
            <person name="Maclean D.J."/>
            <person name="Ospina-Giraldo M.D."/>
            <person name="Morris P.F."/>
            <person name="Phuntumart V."/>
            <person name="Putnam N.H."/>
            <person name="Rash S."/>
            <person name="Rose J.K."/>
            <person name="Sakihama Y."/>
            <person name="Salamov A.A."/>
            <person name="Savidor A."/>
            <person name="Scheuring C.F."/>
            <person name="Smith B.M."/>
            <person name="Sobral B.W."/>
            <person name="Terry A."/>
            <person name="Torto-Alalibo T.A."/>
            <person name="Win J."/>
            <person name="Xu Z."/>
            <person name="Zhang H."/>
            <person name="Grigoriev I.V."/>
            <person name="Rokhsar D.S."/>
            <person name="Boore J.L."/>
        </authorList>
    </citation>
    <scope>NUCLEOTIDE SEQUENCE [LARGE SCALE GENOMIC DNA]</scope>
    <source>
        <strain evidence="3 4">P6497</strain>
    </source>
</reference>
<feature type="coiled-coil region" evidence="1">
    <location>
        <begin position="39"/>
        <end position="95"/>
    </location>
</feature>
<proteinExistence type="predicted"/>
<organism evidence="3 4">
    <name type="scientific">Phytophthora sojae (strain P6497)</name>
    <name type="common">Soybean stem and root rot agent</name>
    <name type="synonym">Phytophthora megasperma f. sp. glycines</name>
    <dbReference type="NCBI Taxonomy" id="1094619"/>
    <lineage>
        <taxon>Eukaryota</taxon>
        <taxon>Sar</taxon>
        <taxon>Stramenopiles</taxon>
        <taxon>Oomycota</taxon>
        <taxon>Peronosporomycetes</taxon>
        <taxon>Peronosporales</taxon>
        <taxon>Peronosporaceae</taxon>
        <taxon>Phytophthora</taxon>
    </lineage>
</organism>
<dbReference type="AlphaFoldDB" id="G4YG38"/>
<evidence type="ECO:0000256" key="1">
    <source>
        <dbReference type="SAM" id="Coils"/>
    </source>
</evidence>
<dbReference type="GeneID" id="20649395"/>
<feature type="compositionally biased region" description="Basic and acidic residues" evidence="2">
    <location>
        <begin position="220"/>
        <end position="232"/>
    </location>
</feature>
<feature type="region of interest" description="Disordered" evidence="2">
    <location>
        <begin position="371"/>
        <end position="399"/>
    </location>
</feature>
<feature type="compositionally biased region" description="Pro residues" evidence="2">
    <location>
        <begin position="248"/>
        <end position="259"/>
    </location>
</feature>
<dbReference type="RefSeq" id="XP_009515656.1">
    <property type="nucleotide sequence ID" value="XM_009517361.1"/>
</dbReference>
<dbReference type="EMBL" id="JH159151">
    <property type="protein sequence ID" value="EGZ28381.1"/>
    <property type="molecule type" value="Genomic_DNA"/>
</dbReference>
<feature type="compositionally biased region" description="Acidic residues" evidence="2">
    <location>
        <begin position="177"/>
        <end position="192"/>
    </location>
</feature>
<dbReference type="Proteomes" id="UP000002640">
    <property type="component" value="Unassembled WGS sequence"/>
</dbReference>
<name>G4YG38_PHYSP</name>
<evidence type="ECO:0000313" key="4">
    <source>
        <dbReference type="Proteomes" id="UP000002640"/>
    </source>
</evidence>
<sequence length="399" mass="43204">MCSSSTPCKNKMCRIWHDVEAHTDRCQNPQCEFKNRILLRETMHKLDMKEQQIAAVKTELEGKQSELKKASDGDKEKLENEIASLEQDLEECGSELGVLNSTKKTFWENLNEIGIEVSDDVVDNFPDFATHYEEKKAPRKARKATATVPTSQLSSASSRNSRAAARRTSSGPHGDGAGDDDDQDDADAESVDDSIPRRTARRSTSSGRHSALSQNDSDEETKGGDEETKEGGADTYQSVQAIPRPDEPPLPPAGPPPFRQNPELDRAYAAGAAGYSIHPPADDLEAPAVAMDLEPPVAMEQEAPAIAMQQETPTLAMEQVSPAVAMQQETPALAMDHEPTKQAEAMGTNEVSELQQLADAQQASDEISGIMAGFSANPPPVDPVNTTGFTIRGNQPQNP</sequence>
<accession>G4YG38</accession>